<dbReference type="AlphaFoldDB" id="F9T4E2"/>
<reference evidence="3" key="1">
    <citation type="submission" date="2011-08" db="EMBL/GenBank/DDBJ databases">
        <authorList>
            <person name="Hoffman M."/>
            <person name="Strain E.A."/>
            <person name="Brown E."/>
            <person name="Allard M.W."/>
        </authorList>
    </citation>
    <scope>NUCLEOTIDE SEQUENCE</scope>
    <source>
        <strain evidence="3">ATCC 19109</strain>
    </source>
</reference>
<keyword evidence="4" id="KW-1185">Reference proteome</keyword>
<dbReference type="Proteomes" id="UP000030071">
    <property type="component" value="Chromosome 1"/>
</dbReference>
<accession>F9T4E2</accession>
<dbReference type="HOGENOM" id="CLU_747932_0_0_6"/>
<dbReference type="PATRIC" id="fig|1051646.9.peg.738"/>
<dbReference type="Gene3D" id="3.60.10.10">
    <property type="entry name" value="Endonuclease/exonuclease/phosphatase"/>
    <property type="match status" value="1"/>
</dbReference>
<feature type="signal peptide" evidence="1">
    <location>
        <begin position="1"/>
        <end position="21"/>
    </location>
</feature>
<evidence type="ECO:0000313" key="2">
    <source>
        <dbReference type="EMBL" id="AIW13332.1"/>
    </source>
</evidence>
<dbReference type="eggNOG" id="COG3568">
    <property type="taxonomic scope" value="Bacteria"/>
</dbReference>
<evidence type="ECO:0000313" key="4">
    <source>
        <dbReference type="Proteomes" id="UP000003836"/>
    </source>
</evidence>
<dbReference type="Proteomes" id="UP000003836">
    <property type="component" value="Unassembled WGS sequence"/>
</dbReference>
<sequence>MNTKHIITMMLLIGYSGLVSAAPLTLTTWNTEHLMSEERFKEWKDFCGPLNWPDNRDTTLPDEIRDKLSKKPPRLTYCNALSWPKPVRTINDHREKVSSLQSLAQQLKSDIYFFQEISDAKAIEELLSDKAYTSISSFELLKDTVMPQNVGIAYRKGLFDKEPLISVNTDVMVLHESSSGHKRPVRPGIELHGSINGKKLAFLNLHMKSSCHEYELDNSKADCQTYAKQVVKIEEWIEKMTEDGIDFILLGDFNRVFKVDWSYDARSDGSDAQSSPTKDSKTRSFLHEINDNKPENLAIYYAPNVFLRKFSDWNCYEKIDRFFLSKAFAETLIWKTPVLGLEAHGKNYPNFSKDKVKPSDHCPITLTLPL</sequence>
<organism evidence="2 5">
    <name type="scientific">Vibrio tubiashii ATCC 19109</name>
    <dbReference type="NCBI Taxonomy" id="1051646"/>
    <lineage>
        <taxon>Bacteria</taxon>
        <taxon>Pseudomonadati</taxon>
        <taxon>Pseudomonadota</taxon>
        <taxon>Gammaproteobacteria</taxon>
        <taxon>Vibrionales</taxon>
        <taxon>Vibrionaceae</taxon>
        <taxon>Vibrio</taxon>
        <taxon>Vibrio oreintalis group</taxon>
    </lineage>
</organism>
<dbReference type="RefSeq" id="WP_004744376.1">
    <property type="nucleotide sequence ID" value="NZ_AFWI01000124.1"/>
</dbReference>
<keyword evidence="1" id="KW-0732">Signal</keyword>
<feature type="chain" id="PRO_5003388178" description="Endonuclease/exonuclease/phosphatase domain-containing protein" evidence="1">
    <location>
        <begin position="22"/>
        <end position="370"/>
    </location>
</feature>
<reference evidence="3 4" key="2">
    <citation type="journal article" date="2012" name="Int. J. Syst. Evol. Microbiol.">
        <title>Vibrio caribbeanicus sp. nov., isolated from the marine sponge Scleritoderma cyanea.</title>
        <authorList>
            <person name="Hoffmann M."/>
            <person name="Monday S.R."/>
            <person name="Allard M.W."/>
            <person name="Strain E.A."/>
            <person name="Whittaker P."/>
            <person name="Naum M."/>
            <person name="McCarthy P.J."/>
            <person name="Lopez J.V."/>
            <person name="Fischer M."/>
            <person name="Brown E.W."/>
        </authorList>
    </citation>
    <scope>NUCLEOTIDE SEQUENCE [LARGE SCALE GENOMIC DNA]</scope>
    <source>
        <strain evidence="3 4">ATCC 19109</strain>
    </source>
</reference>
<dbReference type="EMBL" id="AFWI01000124">
    <property type="protein sequence ID" value="EGU56053.1"/>
    <property type="molecule type" value="Genomic_DNA"/>
</dbReference>
<evidence type="ECO:0000313" key="5">
    <source>
        <dbReference type="Proteomes" id="UP000030071"/>
    </source>
</evidence>
<evidence type="ECO:0000313" key="3">
    <source>
        <dbReference type="EMBL" id="EGU56053.1"/>
    </source>
</evidence>
<proteinExistence type="predicted"/>
<name>F9T4E2_9VIBR</name>
<dbReference type="SUPFAM" id="SSF56219">
    <property type="entry name" value="DNase I-like"/>
    <property type="match status" value="1"/>
</dbReference>
<dbReference type="InterPro" id="IPR036691">
    <property type="entry name" value="Endo/exonu/phosph_ase_sf"/>
</dbReference>
<dbReference type="KEGG" id="vtu:IX91_03810"/>
<protein>
    <recommendedName>
        <fullName evidence="6">Endonuclease/exonuclease/phosphatase domain-containing protein</fullName>
    </recommendedName>
</protein>
<reference evidence="2 5" key="3">
    <citation type="submission" date="2014-08" db="EMBL/GenBank/DDBJ databases">
        <title>First Complete Genome Sequence of the Shellfish Pathogen Vibrio tubiashii.</title>
        <authorList>
            <person name="Richards G.P."/>
            <person name="Needleman D.S."/>
            <person name="Watson M.A."/>
            <person name="Bono J.L."/>
        </authorList>
    </citation>
    <scope>NUCLEOTIDE SEQUENCE [LARGE SCALE GENOMIC DNA]</scope>
    <source>
        <strain evidence="2 5">ATCC 19109</strain>
    </source>
</reference>
<gene>
    <name evidence="2" type="ORF">IX91_03810</name>
    <name evidence="3" type="ORF">VITU9109_08832</name>
</gene>
<evidence type="ECO:0008006" key="6">
    <source>
        <dbReference type="Google" id="ProtNLM"/>
    </source>
</evidence>
<dbReference type="STRING" id="1051646.IX91_03810"/>
<dbReference type="EMBL" id="CP009354">
    <property type="protein sequence ID" value="AIW13332.1"/>
    <property type="molecule type" value="Genomic_DNA"/>
</dbReference>
<evidence type="ECO:0000256" key="1">
    <source>
        <dbReference type="SAM" id="SignalP"/>
    </source>
</evidence>